<dbReference type="AlphaFoldDB" id="A0AAV2QA95"/>
<proteinExistence type="predicted"/>
<name>A0AAV2QA95_MEGNR</name>
<evidence type="ECO:0000313" key="2">
    <source>
        <dbReference type="Proteomes" id="UP001497623"/>
    </source>
</evidence>
<dbReference type="EMBL" id="CAXKWB010004485">
    <property type="protein sequence ID" value="CAL4073824.1"/>
    <property type="molecule type" value="Genomic_DNA"/>
</dbReference>
<keyword evidence="2" id="KW-1185">Reference proteome</keyword>
<comment type="caution">
    <text evidence="1">The sequence shown here is derived from an EMBL/GenBank/DDBJ whole genome shotgun (WGS) entry which is preliminary data.</text>
</comment>
<protein>
    <submittedName>
        <fullName evidence="1">Uncharacterized protein</fullName>
    </submittedName>
</protein>
<evidence type="ECO:0000313" key="1">
    <source>
        <dbReference type="EMBL" id="CAL4073824.1"/>
    </source>
</evidence>
<gene>
    <name evidence="1" type="ORF">MNOR_LOCUS9311</name>
</gene>
<accession>A0AAV2QA95</accession>
<dbReference type="Proteomes" id="UP001497623">
    <property type="component" value="Unassembled WGS sequence"/>
</dbReference>
<organism evidence="1 2">
    <name type="scientific">Meganyctiphanes norvegica</name>
    <name type="common">Northern krill</name>
    <name type="synonym">Thysanopoda norvegica</name>
    <dbReference type="NCBI Taxonomy" id="48144"/>
    <lineage>
        <taxon>Eukaryota</taxon>
        <taxon>Metazoa</taxon>
        <taxon>Ecdysozoa</taxon>
        <taxon>Arthropoda</taxon>
        <taxon>Crustacea</taxon>
        <taxon>Multicrustacea</taxon>
        <taxon>Malacostraca</taxon>
        <taxon>Eumalacostraca</taxon>
        <taxon>Eucarida</taxon>
        <taxon>Euphausiacea</taxon>
        <taxon>Euphausiidae</taxon>
        <taxon>Meganyctiphanes</taxon>
    </lineage>
</organism>
<sequence length="408" mass="45252">MDLYILKVPKSIYKIAAEEIISDLQSTYNIKVIDLEKFTLAHSPENRYIKFTLDNEEDHMKLVSLRDIHIFHAILPVRPKHGDVLKSTSSTSMDSSHSSGYDLSSGNICDDSISISKSKPFCHASIPDLSSRSVLEDSTSIPITRSSRLDMRSSSIWEDSTSSSTLNHMPFSNAGRSAVNPSSIWEDSTSSSTFNSTSFNKVHEHALSSSNAWRNSTSSSLFNSMPFRHADRPALNPSSFWEDSTSSSRFKSFSSNHTSGHVHNSKNIWEDSAAPSTFNSTFSSDASRPVFSSNIALDGISHGQLSTSHHLAQNPLNTLHHPRHREHKLPMSIGKRNMEKLQCAKMICETLSNGINNPEAFVNYFNETIVNMGYSRIPVPKNVIEIASKNLKAKSNNSCKSVTASYTV</sequence>
<reference evidence="1 2" key="1">
    <citation type="submission" date="2024-05" db="EMBL/GenBank/DDBJ databases">
        <authorList>
            <person name="Wallberg A."/>
        </authorList>
    </citation>
    <scope>NUCLEOTIDE SEQUENCE [LARGE SCALE GENOMIC DNA]</scope>
</reference>